<dbReference type="AlphaFoldDB" id="A0A2P2KT33"/>
<dbReference type="EMBL" id="GGEC01028416">
    <property type="protein sequence ID" value="MBX08900.1"/>
    <property type="molecule type" value="Transcribed_RNA"/>
</dbReference>
<evidence type="ECO:0000256" key="1">
    <source>
        <dbReference type="SAM" id="MobiDB-lite"/>
    </source>
</evidence>
<name>A0A2P2KT33_RHIMU</name>
<proteinExistence type="predicted"/>
<protein>
    <submittedName>
        <fullName evidence="2">Uncharacterized protein</fullName>
    </submittedName>
</protein>
<feature type="compositionally biased region" description="Basic and acidic residues" evidence="1">
    <location>
        <begin position="1"/>
        <end position="12"/>
    </location>
</feature>
<organism evidence="2">
    <name type="scientific">Rhizophora mucronata</name>
    <name type="common">Asiatic mangrove</name>
    <dbReference type="NCBI Taxonomy" id="61149"/>
    <lineage>
        <taxon>Eukaryota</taxon>
        <taxon>Viridiplantae</taxon>
        <taxon>Streptophyta</taxon>
        <taxon>Embryophyta</taxon>
        <taxon>Tracheophyta</taxon>
        <taxon>Spermatophyta</taxon>
        <taxon>Magnoliopsida</taxon>
        <taxon>eudicotyledons</taxon>
        <taxon>Gunneridae</taxon>
        <taxon>Pentapetalae</taxon>
        <taxon>rosids</taxon>
        <taxon>fabids</taxon>
        <taxon>Malpighiales</taxon>
        <taxon>Rhizophoraceae</taxon>
        <taxon>Rhizophora</taxon>
    </lineage>
</organism>
<feature type="region of interest" description="Disordered" evidence="1">
    <location>
        <begin position="1"/>
        <end position="41"/>
    </location>
</feature>
<sequence length="41" mass="5131">MRKPVRVDRKYTTQEPLIPMTNHYFPRKMDRKNGTQRRKKQ</sequence>
<accession>A0A2P2KT33</accession>
<evidence type="ECO:0000313" key="2">
    <source>
        <dbReference type="EMBL" id="MBX08900.1"/>
    </source>
</evidence>
<reference evidence="2" key="1">
    <citation type="submission" date="2018-02" db="EMBL/GenBank/DDBJ databases">
        <title>Rhizophora mucronata_Transcriptome.</title>
        <authorList>
            <person name="Meera S.P."/>
            <person name="Sreeshan A."/>
            <person name="Augustine A."/>
        </authorList>
    </citation>
    <scope>NUCLEOTIDE SEQUENCE</scope>
    <source>
        <tissue evidence="2">Leaf</tissue>
    </source>
</reference>